<dbReference type="Pfam" id="PF03869">
    <property type="entry name" value="Arc"/>
    <property type="match status" value="1"/>
</dbReference>
<dbReference type="InterPro" id="IPR005569">
    <property type="entry name" value="Arc_DNA-bd_dom"/>
</dbReference>
<dbReference type="Proteomes" id="UP000050864">
    <property type="component" value="Unassembled WGS sequence"/>
</dbReference>
<dbReference type="SUPFAM" id="SSF47598">
    <property type="entry name" value="Ribbon-helix-helix"/>
    <property type="match status" value="1"/>
</dbReference>
<name>A0A0R0CDX8_9GAMM</name>
<dbReference type="GO" id="GO:0006355">
    <property type="term" value="P:regulation of DNA-templated transcription"/>
    <property type="evidence" value="ECO:0007669"/>
    <property type="project" value="InterPro"/>
</dbReference>
<accession>A0A0R0CDX8</accession>
<keyword evidence="3" id="KW-1185">Reference proteome</keyword>
<dbReference type="AlphaFoldDB" id="A0A0R0CDX8"/>
<evidence type="ECO:0000259" key="1">
    <source>
        <dbReference type="Pfam" id="PF03869"/>
    </source>
</evidence>
<organism evidence="2 3">
    <name type="scientific">Stenotrophomonas humi</name>
    <dbReference type="NCBI Taxonomy" id="405444"/>
    <lineage>
        <taxon>Bacteria</taxon>
        <taxon>Pseudomonadati</taxon>
        <taxon>Pseudomonadota</taxon>
        <taxon>Gammaproteobacteria</taxon>
        <taxon>Lysobacterales</taxon>
        <taxon>Lysobacteraceae</taxon>
        <taxon>Stenotrophomonas</taxon>
    </lineage>
</organism>
<feature type="domain" description="Arc-like DNA binding" evidence="1">
    <location>
        <begin position="5"/>
        <end position="49"/>
    </location>
</feature>
<gene>
    <name evidence="2" type="ORF">ABB26_12475</name>
</gene>
<dbReference type="PATRIC" id="fig|405444.3.peg.1589"/>
<dbReference type="EMBL" id="LDJI01000023">
    <property type="protein sequence ID" value="KRG63368.1"/>
    <property type="molecule type" value="Genomic_DNA"/>
</dbReference>
<evidence type="ECO:0000313" key="3">
    <source>
        <dbReference type="Proteomes" id="UP000050864"/>
    </source>
</evidence>
<evidence type="ECO:0000313" key="2">
    <source>
        <dbReference type="EMBL" id="KRG63368.1"/>
    </source>
</evidence>
<dbReference type="GO" id="GO:0003677">
    <property type="term" value="F:DNA binding"/>
    <property type="evidence" value="ECO:0007669"/>
    <property type="project" value="InterPro"/>
</dbReference>
<dbReference type="RefSeq" id="WP_057634616.1">
    <property type="nucleotide sequence ID" value="NZ_LDJI01000023.1"/>
</dbReference>
<protein>
    <recommendedName>
        <fullName evidence="1">Arc-like DNA binding domain-containing protein</fullName>
    </recommendedName>
</protein>
<proteinExistence type="predicted"/>
<dbReference type="InterPro" id="IPR013321">
    <property type="entry name" value="Arc_rbn_hlx_hlx"/>
</dbReference>
<sequence>MSTPDTQFKLRLPADLKQKLERESEVAGRSLSAEIVHRLESSFSAASAVPGVMGLRAEIAVRRELANSTVAMLSRACAELVERRDNGGTGSYPRQAAGRTVEEALADAEDARDMFQRVVDAATLLLSELSIAEAKGEMVDLDEIRKRAKAWGVLH</sequence>
<reference evidence="2 3" key="1">
    <citation type="submission" date="2015-05" db="EMBL/GenBank/DDBJ databases">
        <title>Genome sequencing and analysis of members of genus Stenotrophomonas.</title>
        <authorList>
            <person name="Patil P.P."/>
            <person name="Midha S."/>
            <person name="Patil P.B."/>
        </authorList>
    </citation>
    <scope>NUCLEOTIDE SEQUENCE [LARGE SCALE GENOMIC DNA]</scope>
    <source>
        <strain evidence="2 3">DSM 18929</strain>
    </source>
</reference>
<dbReference type="InterPro" id="IPR010985">
    <property type="entry name" value="Ribbon_hlx_hlx"/>
</dbReference>
<dbReference type="Gene3D" id="1.10.1220.10">
    <property type="entry name" value="Met repressor-like"/>
    <property type="match status" value="1"/>
</dbReference>
<comment type="caution">
    <text evidence="2">The sequence shown here is derived from an EMBL/GenBank/DDBJ whole genome shotgun (WGS) entry which is preliminary data.</text>
</comment>